<protein>
    <submittedName>
        <fullName evidence="2">Uncharacterized protein</fullName>
    </submittedName>
</protein>
<dbReference type="Proteomes" id="UP000583127">
    <property type="component" value="Unassembled WGS sequence"/>
</dbReference>
<name>A0A7X9X4V4_9BURK</name>
<accession>A0A7X9X4V4</accession>
<evidence type="ECO:0000313" key="2">
    <source>
        <dbReference type="EMBL" id="NML31483.1"/>
    </source>
</evidence>
<proteinExistence type="predicted"/>
<feature type="signal peptide" evidence="1">
    <location>
        <begin position="1"/>
        <end position="21"/>
    </location>
</feature>
<keyword evidence="1" id="KW-0732">Signal</keyword>
<evidence type="ECO:0000256" key="1">
    <source>
        <dbReference type="SAM" id="SignalP"/>
    </source>
</evidence>
<sequence>MNKRAFCIVVSCGLLAGCASSTFIGYTDTGCSQPQLNAVDVRSQAHSETDLSLLLFDDDSVRPMDAQSKSDALAYISSHGGSMSLGAGYGEGIQSASAADIQLGRKLMSEQRSRQTSIQSEDDAKKALAEFGLNIPVSTFEALESASEPTADICANTELVSPETAQVRADEASAFVASIGQRQLGLEPAAMSNGQQQIELGKFSRADRNVVHEALRLHSTAAFCAMAQDRVGKMARVFTHQINVQNNVQSDAELSAFGAQVKAARSALDAATFLVVYESAYFRNGHVVSASVDTQAMATQLVKDLPKDIQSVLDQNTAEKNALISTIDSKLQSLCQQKTGDSKSVCLLTGSLGATSFVSRSGQSIQFSGVSVSVGEKGELRPNFEYPKVASFAPQIVRVFVEALFDASAPLVPAVATSTACTNHLYPASQCLAAVTAADLAKPGSVAWTIGRIDTHAATADAFATSLTASAIRGANIAALNNEALADSIAALAGVTMRKTVEKVEWSRSAADQPGGACSRKSFLATDIRD</sequence>
<gene>
    <name evidence="2" type="ORF">HHL14_11645</name>
</gene>
<dbReference type="AlphaFoldDB" id="A0A7X9X4V4"/>
<organism evidence="2 3">
    <name type="scientific">Paraburkholderia antibiotica</name>
    <dbReference type="NCBI Taxonomy" id="2728839"/>
    <lineage>
        <taxon>Bacteria</taxon>
        <taxon>Pseudomonadati</taxon>
        <taxon>Pseudomonadota</taxon>
        <taxon>Betaproteobacteria</taxon>
        <taxon>Burkholderiales</taxon>
        <taxon>Burkholderiaceae</taxon>
        <taxon>Paraburkholderia</taxon>
    </lineage>
</organism>
<dbReference type="RefSeq" id="WP_169497755.1">
    <property type="nucleotide sequence ID" value="NZ_JABBFZ010000005.1"/>
</dbReference>
<feature type="chain" id="PRO_5031323941" evidence="1">
    <location>
        <begin position="22"/>
        <end position="530"/>
    </location>
</feature>
<dbReference type="EMBL" id="JABBFZ010000005">
    <property type="protein sequence ID" value="NML31483.1"/>
    <property type="molecule type" value="Genomic_DNA"/>
</dbReference>
<reference evidence="2 3" key="1">
    <citation type="submission" date="2020-04" db="EMBL/GenBank/DDBJ databases">
        <title>Paraburkholderia sp. G-4-1-8 isolated from soil.</title>
        <authorList>
            <person name="Dahal R.H."/>
        </authorList>
    </citation>
    <scope>NUCLEOTIDE SEQUENCE [LARGE SCALE GENOMIC DNA]</scope>
    <source>
        <strain evidence="2 3">G-4-1-8</strain>
    </source>
</reference>
<dbReference type="PROSITE" id="PS51257">
    <property type="entry name" value="PROKAR_LIPOPROTEIN"/>
    <property type="match status" value="1"/>
</dbReference>
<keyword evidence="3" id="KW-1185">Reference proteome</keyword>
<evidence type="ECO:0000313" key="3">
    <source>
        <dbReference type="Proteomes" id="UP000583127"/>
    </source>
</evidence>
<comment type="caution">
    <text evidence="2">The sequence shown here is derived from an EMBL/GenBank/DDBJ whole genome shotgun (WGS) entry which is preliminary data.</text>
</comment>